<proteinExistence type="predicted"/>
<feature type="domain" description="Methyltransferase type 11" evidence="2">
    <location>
        <begin position="223"/>
        <end position="304"/>
    </location>
</feature>
<name>A0A6J3M952_9PEZI</name>
<gene>
    <name evidence="4" type="ORF">K489DRAFT_387965</name>
</gene>
<feature type="compositionally biased region" description="Acidic residues" evidence="1">
    <location>
        <begin position="1"/>
        <end position="16"/>
    </location>
</feature>
<reference evidence="4" key="3">
    <citation type="submission" date="2025-08" db="UniProtKB">
        <authorList>
            <consortium name="RefSeq"/>
        </authorList>
    </citation>
    <scope>IDENTIFICATION</scope>
    <source>
        <strain evidence="4">CBS 342.82</strain>
    </source>
</reference>
<evidence type="ECO:0000313" key="3">
    <source>
        <dbReference type="Proteomes" id="UP000504637"/>
    </source>
</evidence>
<dbReference type="InterPro" id="IPR013216">
    <property type="entry name" value="Methyltransf_11"/>
</dbReference>
<dbReference type="PANTHER" id="PTHR43591">
    <property type="entry name" value="METHYLTRANSFERASE"/>
    <property type="match status" value="1"/>
</dbReference>
<dbReference type="Pfam" id="PF08241">
    <property type="entry name" value="Methyltransf_11"/>
    <property type="match status" value="1"/>
</dbReference>
<keyword evidence="3" id="KW-1185">Reference proteome</keyword>
<feature type="region of interest" description="Disordered" evidence="1">
    <location>
        <begin position="1"/>
        <end position="40"/>
    </location>
</feature>
<reference evidence="4" key="2">
    <citation type="submission" date="2020-04" db="EMBL/GenBank/DDBJ databases">
        <authorList>
            <consortium name="NCBI Genome Project"/>
        </authorList>
    </citation>
    <scope>NUCLEOTIDE SEQUENCE</scope>
    <source>
        <strain evidence="4">CBS 342.82</strain>
    </source>
</reference>
<reference evidence="4" key="1">
    <citation type="submission" date="2020-01" db="EMBL/GenBank/DDBJ databases">
        <authorList>
            <consortium name="DOE Joint Genome Institute"/>
            <person name="Haridas S."/>
            <person name="Albert R."/>
            <person name="Binder M."/>
            <person name="Bloem J."/>
            <person name="Labutti K."/>
            <person name="Salamov A."/>
            <person name="Andreopoulos B."/>
            <person name="Baker S.E."/>
            <person name="Barry K."/>
            <person name="Bills G."/>
            <person name="Bluhm B.H."/>
            <person name="Cannon C."/>
            <person name="Castanera R."/>
            <person name="Culley D.E."/>
            <person name="Daum C."/>
            <person name="Ezra D."/>
            <person name="Gonzalez J.B."/>
            <person name="Henrissat B."/>
            <person name="Kuo A."/>
            <person name="Liang C."/>
            <person name="Lipzen A."/>
            <person name="Lutzoni F."/>
            <person name="Magnuson J."/>
            <person name="Mondo S."/>
            <person name="Nolan M."/>
            <person name="Ohm R."/>
            <person name="Pangilinan J."/>
            <person name="Park H.-J."/>
            <person name="Ramirez L."/>
            <person name="Alfaro M."/>
            <person name="Sun H."/>
            <person name="Tritt A."/>
            <person name="Yoshinaga Y."/>
            <person name="Zwiers L.-H."/>
            <person name="Turgeon B.G."/>
            <person name="Goodwin S.B."/>
            <person name="Spatafora J.W."/>
            <person name="Crous P.W."/>
            <person name="Grigoriev I.V."/>
        </authorList>
    </citation>
    <scope>NUCLEOTIDE SEQUENCE</scope>
    <source>
        <strain evidence="4">CBS 342.82</strain>
    </source>
</reference>
<evidence type="ECO:0000256" key="1">
    <source>
        <dbReference type="SAM" id="MobiDB-lite"/>
    </source>
</evidence>
<sequence length="467" mass="51753">MQAICEEDEKLEDFEGVQDAVPAAPEASSPDVTSPMSLQSKKSVRFAADAVPHSLSGTPEAKKRVSPIHDGTFWQGWRYHKRSERARDVFQHRQARVEAEQVRRVSLHKQHVEQLQGKYEITTTERPAPSRPISDLVPAVPQDEKSQIIAQADRERQALEQMQSSSWHLAAQREVNGGKLLTSPVVQSFKGRKDVNILDLAGQAHCGWAWSVAIEHPQATVYTTVSTDAEAHVAEICLDGPPNHVVAASPKLYELPFESNFFDVVSARNLYAHLKTTWPQGHAVDEWDLTLRECMRVLKPGGYLEYDLLDAELALPDAAGQALGVEFAFNLKTRGYDPSAGKSFMPRLKRAGFRDIKRAWMLFPVADVAAKWNDAGKARGEGGELRTIAADGTVTIFEAPTTGSTKDVRAVTGLVGARLWEQWMMKLCVETGRSEKQCLQEVAHALEEGGRGSAAWRCLVGWARKDI</sequence>
<evidence type="ECO:0000259" key="2">
    <source>
        <dbReference type="Pfam" id="PF08241"/>
    </source>
</evidence>
<dbReference type="InterPro" id="IPR029063">
    <property type="entry name" value="SAM-dependent_MTases_sf"/>
</dbReference>
<dbReference type="AlphaFoldDB" id="A0A6J3M952"/>
<protein>
    <recommendedName>
        <fullName evidence="2">Methyltransferase type 11 domain-containing protein</fullName>
    </recommendedName>
</protein>
<dbReference type="SUPFAM" id="SSF53335">
    <property type="entry name" value="S-adenosyl-L-methionine-dependent methyltransferases"/>
    <property type="match status" value="1"/>
</dbReference>
<dbReference type="PANTHER" id="PTHR43591:SF92">
    <property type="entry name" value="METHYLTRANSFERASE TYPE 11 DOMAIN-CONTAINING PROTEIN"/>
    <property type="match status" value="1"/>
</dbReference>
<organism evidence="4">
    <name type="scientific">Dissoconium aciculare CBS 342.82</name>
    <dbReference type="NCBI Taxonomy" id="1314786"/>
    <lineage>
        <taxon>Eukaryota</taxon>
        <taxon>Fungi</taxon>
        <taxon>Dikarya</taxon>
        <taxon>Ascomycota</taxon>
        <taxon>Pezizomycotina</taxon>
        <taxon>Dothideomycetes</taxon>
        <taxon>Dothideomycetidae</taxon>
        <taxon>Mycosphaerellales</taxon>
        <taxon>Dissoconiaceae</taxon>
        <taxon>Dissoconium</taxon>
    </lineage>
</organism>
<dbReference type="GO" id="GO:0008757">
    <property type="term" value="F:S-adenosylmethionine-dependent methyltransferase activity"/>
    <property type="evidence" value="ECO:0007669"/>
    <property type="project" value="InterPro"/>
</dbReference>
<dbReference type="GeneID" id="54364169"/>
<accession>A0A6J3M952</accession>
<dbReference type="OrthoDB" id="10256176at2759"/>
<dbReference type="Gene3D" id="3.40.50.150">
    <property type="entry name" value="Vaccinia Virus protein VP39"/>
    <property type="match status" value="1"/>
</dbReference>
<feature type="compositionally biased region" description="Polar residues" evidence="1">
    <location>
        <begin position="30"/>
        <end position="40"/>
    </location>
</feature>
<evidence type="ECO:0000313" key="4">
    <source>
        <dbReference type="RefSeq" id="XP_033461576.1"/>
    </source>
</evidence>
<dbReference type="Proteomes" id="UP000504637">
    <property type="component" value="Unplaced"/>
</dbReference>
<dbReference type="RefSeq" id="XP_033461576.1">
    <property type="nucleotide sequence ID" value="XM_033606369.1"/>
</dbReference>